<feature type="transmembrane region" description="Helical" evidence="12">
    <location>
        <begin position="6"/>
        <end position="30"/>
    </location>
</feature>
<comment type="similarity">
    <text evidence="4 11">Belongs to the 1-acyl-sn-glycerol-3-phosphate acyltransferase family.</text>
</comment>
<keyword evidence="12" id="KW-1133">Transmembrane helix</keyword>
<dbReference type="NCBIfam" id="TIGR00530">
    <property type="entry name" value="AGP_acyltrn"/>
    <property type="match status" value="1"/>
</dbReference>
<reference evidence="14" key="1">
    <citation type="journal article" date="2021" name="PeerJ">
        <title>Extensive microbial diversity within the chicken gut microbiome revealed by metagenomics and culture.</title>
        <authorList>
            <person name="Gilroy R."/>
            <person name="Ravi A."/>
            <person name="Getino M."/>
            <person name="Pursley I."/>
            <person name="Horton D.L."/>
            <person name="Alikhan N.F."/>
            <person name="Baker D."/>
            <person name="Gharbi K."/>
            <person name="Hall N."/>
            <person name="Watson M."/>
            <person name="Adriaenssens E.M."/>
            <person name="Foster-Nyarko E."/>
            <person name="Jarju S."/>
            <person name="Secka A."/>
            <person name="Antonio M."/>
            <person name="Oren A."/>
            <person name="Chaudhuri R.R."/>
            <person name="La Ragione R."/>
            <person name="Hildebrand F."/>
            <person name="Pallen M.J."/>
        </authorList>
    </citation>
    <scope>NUCLEOTIDE SEQUENCE</scope>
    <source>
        <strain evidence="14">ChiW4-1371</strain>
    </source>
</reference>
<comment type="pathway">
    <text evidence="2">Phospholipid metabolism; CDP-diacylglycerol biosynthesis; CDP-diacylglycerol from sn-glycerol 3-phosphate: step 2/3.</text>
</comment>
<reference evidence="14" key="2">
    <citation type="submission" date="2021-04" db="EMBL/GenBank/DDBJ databases">
        <authorList>
            <person name="Gilroy R."/>
        </authorList>
    </citation>
    <scope>NUCLEOTIDE SEQUENCE</scope>
    <source>
        <strain evidence="14">ChiW4-1371</strain>
    </source>
</reference>
<evidence type="ECO:0000256" key="5">
    <source>
        <dbReference type="ARBA" id="ARBA00013211"/>
    </source>
</evidence>
<comment type="catalytic activity">
    <reaction evidence="1 11">
        <text>a 1-acyl-sn-glycero-3-phosphate + an acyl-CoA = a 1,2-diacyl-sn-glycero-3-phosphate + CoA</text>
        <dbReference type="Rhea" id="RHEA:19709"/>
        <dbReference type="ChEBI" id="CHEBI:57287"/>
        <dbReference type="ChEBI" id="CHEBI:57970"/>
        <dbReference type="ChEBI" id="CHEBI:58342"/>
        <dbReference type="ChEBI" id="CHEBI:58608"/>
        <dbReference type="EC" id="2.3.1.51"/>
    </reaction>
</comment>
<name>A0A9D2K9X6_9BACT</name>
<evidence type="ECO:0000313" key="15">
    <source>
        <dbReference type="Proteomes" id="UP000824176"/>
    </source>
</evidence>
<evidence type="ECO:0000256" key="8">
    <source>
        <dbReference type="ARBA" id="ARBA00022679"/>
    </source>
</evidence>
<evidence type="ECO:0000256" key="4">
    <source>
        <dbReference type="ARBA" id="ARBA00008655"/>
    </source>
</evidence>
<dbReference type="GO" id="GO:0003841">
    <property type="term" value="F:1-acylglycerol-3-phosphate O-acyltransferase activity"/>
    <property type="evidence" value="ECO:0007669"/>
    <property type="project" value="UniProtKB-UniRule"/>
</dbReference>
<evidence type="ECO:0000256" key="6">
    <source>
        <dbReference type="ARBA" id="ARBA00016139"/>
    </source>
</evidence>
<dbReference type="GO" id="GO:0006654">
    <property type="term" value="P:phosphatidic acid biosynthetic process"/>
    <property type="evidence" value="ECO:0007669"/>
    <property type="project" value="TreeGrafter"/>
</dbReference>
<proteinExistence type="inferred from homology"/>
<dbReference type="EC" id="2.3.1.51" evidence="5 11"/>
<dbReference type="PANTHER" id="PTHR10434:SF64">
    <property type="entry name" value="1-ACYL-SN-GLYCEROL-3-PHOSPHATE ACYLTRANSFERASE-RELATED"/>
    <property type="match status" value="1"/>
</dbReference>
<accession>A0A9D2K9X6</accession>
<dbReference type="Proteomes" id="UP000824176">
    <property type="component" value="Unassembled WGS sequence"/>
</dbReference>
<dbReference type="CDD" id="cd07989">
    <property type="entry name" value="LPLAT_AGPAT-like"/>
    <property type="match status" value="1"/>
</dbReference>
<keyword evidence="9 11" id="KW-0443">Lipid metabolism</keyword>
<dbReference type="InterPro" id="IPR002123">
    <property type="entry name" value="Plipid/glycerol_acylTrfase"/>
</dbReference>
<keyword evidence="12" id="KW-0472">Membrane</keyword>
<feature type="domain" description="Phospholipid/glycerol acyltransferase" evidence="13">
    <location>
        <begin position="70"/>
        <end position="188"/>
    </location>
</feature>
<dbReference type="SMART" id="SM00563">
    <property type="entry name" value="PlsC"/>
    <property type="match status" value="1"/>
</dbReference>
<comment type="caution">
    <text evidence="14">The sequence shown here is derived from an EMBL/GenBank/DDBJ whole genome shotgun (WGS) entry which is preliminary data.</text>
</comment>
<evidence type="ECO:0000256" key="10">
    <source>
        <dbReference type="ARBA" id="ARBA00023315"/>
    </source>
</evidence>
<gene>
    <name evidence="14" type="ORF">H9804_02270</name>
</gene>
<keyword evidence="11" id="KW-0594">Phospholipid biosynthesis</keyword>
<comment type="pathway">
    <text evidence="3">Lipid metabolism.</text>
</comment>
<dbReference type="PANTHER" id="PTHR10434">
    <property type="entry name" value="1-ACYL-SN-GLYCEROL-3-PHOSPHATE ACYLTRANSFERASE"/>
    <property type="match status" value="1"/>
</dbReference>
<sequence length="237" mass="26393">MKKIGGILRFLFAVIYVLNYALASFTVNIFGSGEKYLKKRTGYGARRLIELTGSKITFSGIENIDTNKNYIFVGNHRSYTDILALFASEEKSGCHFTFMAKKELFKIPLLGSAMKFLHVISVERGSASKAAKSLLEAIEIIKTGRNVIIFPEGTRSNDGHTLSPFKKGAFTIAKRAEVDVIPFIIEGTEKYMPKKGFGMYPANITVKFFPAIATHNKTDIEVMNEAEKIIKDALCQN</sequence>
<dbReference type="AlphaFoldDB" id="A0A9D2K9X6"/>
<evidence type="ECO:0000256" key="11">
    <source>
        <dbReference type="RuleBase" id="RU361267"/>
    </source>
</evidence>
<dbReference type="InterPro" id="IPR004552">
    <property type="entry name" value="AGP_acyltrans"/>
</dbReference>
<dbReference type="Pfam" id="PF01553">
    <property type="entry name" value="Acyltransferase"/>
    <property type="match status" value="1"/>
</dbReference>
<dbReference type="GO" id="GO:0016020">
    <property type="term" value="C:membrane"/>
    <property type="evidence" value="ECO:0007669"/>
    <property type="project" value="InterPro"/>
</dbReference>
<organism evidence="14 15">
    <name type="scientific">Candidatus Mucispirillum faecigallinarum</name>
    <dbReference type="NCBI Taxonomy" id="2838699"/>
    <lineage>
        <taxon>Bacteria</taxon>
        <taxon>Pseudomonadati</taxon>
        <taxon>Deferribacterota</taxon>
        <taxon>Deferribacteres</taxon>
        <taxon>Deferribacterales</taxon>
        <taxon>Mucispirillaceae</taxon>
        <taxon>Mucispirillum</taxon>
    </lineage>
</organism>
<dbReference type="SUPFAM" id="SSF69593">
    <property type="entry name" value="Glycerol-3-phosphate (1)-acyltransferase"/>
    <property type="match status" value="1"/>
</dbReference>
<evidence type="ECO:0000256" key="7">
    <source>
        <dbReference type="ARBA" id="ARBA00022516"/>
    </source>
</evidence>
<evidence type="ECO:0000256" key="2">
    <source>
        <dbReference type="ARBA" id="ARBA00004728"/>
    </source>
</evidence>
<keyword evidence="8 11" id="KW-0808">Transferase</keyword>
<protein>
    <recommendedName>
        <fullName evidence="6 11">1-acyl-sn-glycerol-3-phosphate acyltransferase</fullName>
        <ecNumber evidence="5 11">2.3.1.51</ecNumber>
    </recommendedName>
</protein>
<comment type="domain">
    <text evidence="11">The HXXXXD motif is essential for acyltransferase activity and may constitute the binding site for the phosphate moiety of the glycerol-3-phosphate.</text>
</comment>
<keyword evidence="7 11" id="KW-0444">Lipid biosynthesis</keyword>
<evidence type="ECO:0000256" key="3">
    <source>
        <dbReference type="ARBA" id="ARBA00005189"/>
    </source>
</evidence>
<dbReference type="EMBL" id="DXAQ01000033">
    <property type="protein sequence ID" value="HIZ88744.1"/>
    <property type="molecule type" value="Genomic_DNA"/>
</dbReference>
<evidence type="ECO:0000256" key="1">
    <source>
        <dbReference type="ARBA" id="ARBA00001141"/>
    </source>
</evidence>
<keyword evidence="12" id="KW-0812">Transmembrane</keyword>
<keyword evidence="10 11" id="KW-0012">Acyltransferase</keyword>
<evidence type="ECO:0000256" key="9">
    <source>
        <dbReference type="ARBA" id="ARBA00023098"/>
    </source>
</evidence>
<evidence type="ECO:0000256" key="12">
    <source>
        <dbReference type="SAM" id="Phobius"/>
    </source>
</evidence>
<evidence type="ECO:0000313" key="14">
    <source>
        <dbReference type="EMBL" id="HIZ88744.1"/>
    </source>
</evidence>
<keyword evidence="11" id="KW-1208">Phospholipid metabolism</keyword>
<evidence type="ECO:0000259" key="13">
    <source>
        <dbReference type="SMART" id="SM00563"/>
    </source>
</evidence>